<accession>A0A2P2NUU3</accession>
<dbReference type="EMBL" id="GGEC01065794">
    <property type="protein sequence ID" value="MBX46278.1"/>
    <property type="molecule type" value="Transcribed_RNA"/>
</dbReference>
<dbReference type="AlphaFoldDB" id="A0A2P2NUU3"/>
<name>A0A2P2NUU3_RHIMU</name>
<reference evidence="1" key="1">
    <citation type="submission" date="2018-02" db="EMBL/GenBank/DDBJ databases">
        <title>Rhizophora mucronata_Transcriptome.</title>
        <authorList>
            <person name="Meera S.P."/>
            <person name="Sreeshan A."/>
            <person name="Augustine A."/>
        </authorList>
    </citation>
    <scope>NUCLEOTIDE SEQUENCE</scope>
    <source>
        <tissue evidence="1">Leaf</tissue>
    </source>
</reference>
<organism evidence="1">
    <name type="scientific">Rhizophora mucronata</name>
    <name type="common">Asiatic mangrove</name>
    <dbReference type="NCBI Taxonomy" id="61149"/>
    <lineage>
        <taxon>Eukaryota</taxon>
        <taxon>Viridiplantae</taxon>
        <taxon>Streptophyta</taxon>
        <taxon>Embryophyta</taxon>
        <taxon>Tracheophyta</taxon>
        <taxon>Spermatophyta</taxon>
        <taxon>Magnoliopsida</taxon>
        <taxon>eudicotyledons</taxon>
        <taxon>Gunneridae</taxon>
        <taxon>Pentapetalae</taxon>
        <taxon>rosids</taxon>
        <taxon>fabids</taxon>
        <taxon>Malpighiales</taxon>
        <taxon>Rhizophoraceae</taxon>
        <taxon>Rhizophora</taxon>
    </lineage>
</organism>
<evidence type="ECO:0000313" key="1">
    <source>
        <dbReference type="EMBL" id="MBX46278.1"/>
    </source>
</evidence>
<protein>
    <submittedName>
        <fullName evidence="1">Uncharacterized protein</fullName>
    </submittedName>
</protein>
<sequence length="32" mass="3737">MAAISYFQGLYQQHQFVKFLDKNDTSCLSSCY</sequence>
<proteinExistence type="predicted"/>